<dbReference type="SUPFAM" id="SSF52540">
    <property type="entry name" value="P-loop containing nucleoside triphosphate hydrolases"/>
    <property type="match status" value="1"/>
</dbReference>
<dbReference type="RefSeq" id="WP_277104461.1">
    <property type="nucleotide sequence ID" value="NZ_BAAAJS010000025.1"/>
</dbReference>
<evidence type="ECO:0000256" key="8">
    <source>
        <dbReference type="ARBA" id="ARBA00023065"/>
    </source>
</evidence>
<comment type="subcellular location">
    <subcellularLocation>
        <location evidence="1">Cell membrane</location>
        <topology evidence="1">Peripheral membrane protein</topology>
    </subcellularLocation>
</comment>
<dbReference type="Gene3D" id="3.40.50.300">
    <property type="entry name" value="P-loop containing nucleotide triphosphate hydrolases"/>
    <property type="match status" value="1"/>
</dbReference>
<evidence type="ECO:0000313" key="12">
    <source>
        <dbReference type="Proteomes" id="UP001183619"/>
    </source>
</evidence>
<evidence type="ECO:0000256" key="3">
    <source>
        <dbReference type="ARBA" id="ARBA00022475"/>
    </source>
</evidence>
<reference evidence="11 12" key="1">
    <citation type="submission" date="2023-07" db="EMBL/GenBank/DDBJ databases">
        <title>Sequencing the genomes of 1000 actinobacteria strains.</title>
        <authorList>
            <person name="Klenk H.-P."/>
        </authorList>
    </citation>
    <scope>NUCLEOTIDE SEQUENCE [LARGE SCALE GENOMIC DNA]</scope>
    <source>
        <strain evidence="11 12">DSM 44508</strain>
    </source>
</reference>
<gene>
    <name evidence="11" type="ORF">J2S37_000374</name>
</gene>
<dbReference type="InterPro" id="IPR027417">
    <property type="entry name" value="P-loop_NTPase"/>
</dbReference>
<keyword evidence="12" id="KW-1185">Reference proteome</keyword>
<evidence type="ECO:0000313" key="11">
    <source>
        <dbReference type="EMBL" id="MDR7353836.1"/>
    </source>
</evidence>
<name>A0ABU2B5D6_9CORY</name>
<evidence type="ECO:0000256" key="1">
    <source>
        <dbReference type="ARBA" id="ARBA00004202"/>
    </source>
</evidence>
<dbReference type="InterPro" id="IPR003593">
    <property type="entry name" value="AAA+_ATPase"/>
</dbReference>
<keyword evidence="9" id="KW-0472">Membrane</keyword>
<dbReference type="PROSITE" id="PS00211">
    <property type="entry name" value="ABC_TRANSPORTER_1"/>
    <property type="match status" value="1"/>
</dbReference>
<feature type="domain" description="ABC transporter" evidence="10">
    <location>
        <begin position="22"/>
        <end position="257"/>
    </location>
</feature>
<keyword evidence="4" id="KW-0410">Iron transport</keyword>
<dbReference type="SMART" id="SM00382">
    <property type="entry name" value="AAA"/>
    <property type="match status" value="1"/>
</dbReference>
<accession>A0ABU2B5D6</accession>
<comment type="caution">
    <text evidence="11">The sequence shown here is derived from an EMBL/GenBank/DDBJ whole genome shotgun (WGS) entry which is preliminary data.</text>
</comment>
<protein>
    <submittedName>
        <fullName evidence="11">Iron complex transport system ATP-binding protein</fullName>
    </submittedName>
</protein>
<dbReference type="PANTHER" id="PTHR42771">
    <property type="entry name" value="IRON(3+)-HYDROXAMATE IMPORT ATP-BINDING PROTEIN FHUC"/>
    <property type="match status" value="1"/>
</dbReference>
<dbReference type="Pfam" id="PF00005">
    <property type="entry name" value="ABC_tran"/>
    <property type="match status" value="1"/>
</dbReference>
<keyword evidence="8" id="KW-0406">Ion transport</keyword>
<dbReference type="Proteomes" id="UP001183619">
    <property type="component" value="Unassembled WGS sequence"/>
</dbReference>
<dbReference type="GO" id="GO:0005524">
    <property type="term" value="F:ATP binding"/>
    <property type="evidence" value="ECO:0007669"/>
    <property type="project" value="UniProtKB-KW"/>
</dbReference>
<keyword evidence="7" id="KW-0408">Iron</keyword>
<proteinExistence type="predicted"/>
<dbReference type="PROSITE" id="PS50893">
    <property type="entry name" value="ABC_TRANSPORTER_2"/>
    <property type="match status" value="1"/>
</dbReference>
<keyword evidence="3" id="KW-1003">Cell membrane</keyword>
<keyword evidence="5" id="KW-0547">Nucleotide-binding</keyword>
<evidence type="ECO:0000259" key="10">
    <source>
        <dbReference type="PROSITE" id="PS50893"/>
    </source>
</evidence>
<organism evidence="11 12">
    <name type="scientific">Corynebacterium felinum</name>
    <dbReference type="NCBI Taxonomy" id="131318"/>
    <lineage>
        <taxon>Bacteria</taxon>
        <taxon>Bacillati</taxon>
        <taxon>Actinomycetota</taxon>
        <taxon>Actinomycetes</taxon>
        <taxon>Mycobacteriales</taxon>
        <taxon>Corynebacteriaceae</taxon>
        <taxon>Corynebacterium</taxon>
    </lineage>
</organism>
<dbReference type="CDD" id="cd03214">
    <property type="entry name" value="ABC_Iron-Siderophores_B12_Hemin"/>
    <property type="match status" value="1"/>
</dbReference>
<evidence type="ECO:0000256" key="5">
    <source>
        <dbReference type="ARBA" id="ARBA00022741"/>
    </source>
</evidence>
<evidence type="ECO:0000256" key="2">
    <source>
        <dbReference type="ARBA" id="ARBA00022448"/>
    </source>
</evidence>
<evidence type="ECO:0000256" key="7">
    <source>
        <dbReference type="ARBA" id="ARBA00023004"/>
    </source>
</evidence>
<dbReference type="PANTHER" id="PTHR42771:SF2">
    <property type="entry name" value="IRON(3+)-HYDROXAMATE IMPORT ATP-BINDING PROTEIN FHUC"/>
    <property type="match status" value="1"/>
</dbReference>
<dbReference type="EMBL" id="JAVDYF010000001">
    <property type="protein sequence ID" value="MDR7353836.1"/>
    <property type="molecule type" value="Genomic_DNA"/>
</dbReference>
<evidence type="ECO:0000256" key="9">
    <source>
        <dbReference type="ARBA" id="ARBA00023136"/>
    </source>
</evidence>
<dbReference type="InterPro" id="IPR051535">
    <property type="entry name" value="Siderophore_ABC-ATPase"/>
</dbReference>
<evidence type="ECO:0000256" key="4">
    <source>
        <dbReference type="ARBA" id="ARBA00022496"/>
    </source>
</evidence>
<evidence type="ECO:0000256" key="6">
    <source>
        <dbReference type="ARBA" id="ARBA00022840"/>
    </source>
</evidence>
<dbReference type="InterPro" id="IPR003439">
    <property type="entry name" value="ABC_transporter-like_ATP-bd"/>
</dbReference>
<keyword evidence="2" id="KW-0813">Transport</keyword>
<sequence length="275" mass="30129">MSKQSISRIDVESNSSVDVPALQALGLKVGYSAQRTILEDISLAIPTGELTIIVGPNACGKSTLLRALARVLPSQGTVLLQGEDIRQLHPKQIARRLGLLPQSPTAPDGIVVYDLIARGRYPHQDILGRWTRADEVAVASAMARANVADIADKRIDELSGGQRQRVWLAMVLAQDTPVVLLDEPTTYLDITHQVEVLNLARDLQQSGATVVMVLHELTLAFRYATNLVVMKDGQIIRHGKVSEVVTEELLKDVYRLDCRLVDDPETGRPIVVPRA</sequence>
<keyword evidence="6 11" id="KW-0067">ATP-binding</keyword>
<dbReference type="InterPro" id="IPR017871">
    <property type="entry name" value="ABC_transporter-like_CS"/>
</dbReference>